<evidence type="ECO:0000313" key="6">
    <source>
        <dbReference type="EMBL" id="VFT96499.1"/>
    </source>
</evidence>
<dbReference type="OrthoDB" id="71280at2759"/>
<dbReference type="Gene3D" id="3.80.10.10">
    <property type="entry name" value="Ribonuclease Inhibitor"/>
    <property type="match status" value="1"/>
</dbReference>
<dbReference type="PANTHER" id="PTHR45617">
    <property type="entry name" value="LEUCINE RICH REPEAT FAMILY PROTEIN"/>
    <property type="match status" value="1"/>
</dbReference>
<evidence type="ECO:0000313" key="7">
    <source>
        <dbReference type="Proteomes" id="UP000332933"/>
    </source>
</evidence>
<evidence type="ECO:0000256" key="4">
    <source>
        <dbReference type="SAM" id="SignalP"/>
    </source>
</evidence>
<dbReference type="SUPFAM" id="SSF52058">
    <property type="entry name" value="L domain-like"/>
    <property type="match status" value="1"/>
</dbReference>
<dbReference type="AlphaFoldDB" id="A0A485LDK2"/>
<dbReference type="Proteomes" id="UP000332933">
    <property type="component" value="Unassembled WGS sequence"/>
</dbReference>
<feature type="signal peptide" evidence="4">
    <location>
        <begin position="1"/>
        <end position="17"/>
    </location>
</feature>
<feature type="chain" id="PRO_5036355584" evidence="4">
    <location>
        <begin position="18"/>
        <end position="316"/>
    </location>
</feature>
<keyword evidence="2" id="KW-0677">Repeat</keyword>
<proteinExistence type="predicted"/>
<sequence length="316" mass="34517">MLLFLACLLAWSEAAMTLLDACNTTTSSYCLRDGINGSITQVAILSTNSVLLDLSNQHIATIAILPTLPLVIDLSFNRIQVLPQVDSPTLALSNVRQLNLSHNLFTTPPKPLPRSVEILYVNVGCSNHDMADACGHCLRDLSYNSLTGFDWVLTCPLTQLSLKGNNLGSVILTVATFPANLTTLDLSQNPQLVLTLDDVVFAKVTRPGFKLTLATNKTRTAATCTTFATLQGQNICLLKTLDATNGPYSIPPFLMGIALVISLFVGYCVSICRMWCFRSKESELFERGTICSSVVDEKDFEIALTPIHIQHSMRFV</sequence>
<reference evidence="6 7" key="1">
    <citation type="submission" date="2019-03" db="EMBL/GenBank/DDBJ databases">
        <authorList>
            <person name="Gaulin E."/>
            <person name="Dumas B."/>
        </authorList>
    </citation>
    <scope>NUCLEOTIDE SEQUENCE [LARGE SCALE GENOMIC DNA]</scope>
    <source>
        <strain evidence="6">CBS 568.67</strain>
    </source>
</reference>
<dbReference type="EMBL" id="VJMH01006714">
    <property type="protein sequence ID" value="KAF0688628.1"/>
    <property type="molecule type" value="Genomic_DNA"/>
</dbReference>
<feature type="transmembrane region" description="Helical" evidence="3">
    <location>
        <begin position="253"/>
        <end position="276"/>
    </location>
</feature>
<keyword evidence="4" id="KW-0732">Signal</keyword>
<accession>A0A485LDK2</accession>
<name>A0A485LDK2_9STRA</name>
<evidence type="ECO:0000313" key="5">
    <source>
        <dbReference type="EMBL" id="KAF0688628.1"/>
    </source>
</evidence>
<keyword evidence="3" id="KW-1133">Transmembrane helix</keyword>
<dbReference type="InterPro" id="IPR032675">
    <property type="entry name" value="LRR_dom_sf"/>
</dbReference>
<dbReference type="PANTHER" id="PTHR45617:SF181">
    <property type="entry name" value="LP04042P"/>
    <property type="match status" value="1"/>
</dbReference>
<keyword evidence="3" id="KW-0472">Membrane</keyword>
<evidence type="ECO:0000256" key="2">
    <source>
        <dbReference type="ARBA" id="ARBA00022737"/>
    </source>
</evidence>
<reference evidence="5" key="2">
    <citation type="submission" date="2019-06" db="EMBL/GenBank/DDBJ databases">
        <title>Genomics analysis of Aphanomyces spp. identifies a new class of oomycete effector associated with host adaptation.</title>
        <authorList>
            <person name="Gaulin E."/>
        </authorList>
    </citation>
    <scope>NUCLEOTIDE SEQUENCE</scope>
    <source>
        <strain evidence="5">CBS 578.67</strain>
    </source>
</reference>
<keyword evidence="3" id="KW-0812">Transmembrane</keyword>
<evidence type="ECO:0000256" key="3">
    <source>
        <dbReference type="SAM" id="Phobius"/>
    </source>
</evidence>
<protein>
    <submittedName>
        <fullName evidence="6">Aste57867_19801 protein</fullName>
    </submittedName>
</protein>
<organism evidence="6 7">
    <name type="scientific">Aphanomyces stellatus</name>
    <dbReference type="NCBI Taxonomy" id="120398"/>
    <lineage>
        <taxon>Eukaryota</taxon>
        <taxon>Sar</taxon>
        <taxon>Stramenopiles</taxon>
        <taxon>Oomycota</taxon>
        <taxon>Saprolegniomycetes</taxon>
        <taxon>Saprolegniales</taxon>
        <taxon>Verrucalvaceae</taxon>
        <taxon>Aphanomyces</taxon>
    </lineage>
</organism>
<keyword evidence="1" id="KW-0433">Leucine-rich repeat</keyword>
<gene>
    <name evidence="6" type="primary">Aste57867_19801</name>
    <name evidence="5" type="ORF">As57867_019736</name>
    <name evidence="6" type="ORF">ASTE57867_19801</name>
</gene>
<dbReference type="EMBL" id="CAADRA010006737">
    <property type="protein sequence ID" value="VFT96499.1"/>
    <property type="molecule type" value="Genomic_DNA"/>
</dbReference>
<keyword evidence="7" id="KW-1185">Reference proteome</keyword>
<evidence type="ECO:0000256" key="1">
    <source>
        <dbReference type="ARBA" id="ARBA00022614"/>
    </source>
</evidence>